<dbReference type="NCBIfam" id="TIGR01409">
    <property type="entry name" value="TAT_signal_seq"/>
    <property type="match status" value="1"/>
</dbReference>
<dbReference type="InterPro" id="IPR027056">
    <property type="entry name" value="Gluconate_2DH_su3"/>
</dbReference>
<dbReference type="InterPro" id="IPR006311">
    <property type="entry name" value="TAT_signal"/>
</dbReference>
<evidence type="ECO:0000256" key="2">
    <source>
        <dbReference type="SAM" id="Phobius"/>
    </source>
</evidence>
<dbReference type="Proteomes" id="UP001154322">
    <property type="component" value="Unassembled WGS sequence"/>
</dbReference>
<protein>
    <submittedName>
        <fullName evidence="3">Gluconate 2-dehydrogenase subunit 3 family protein</fullName>
    </submittedName>
</protein>
<keyword evidence="4" id="KW-1185">Reference proteome</keyword>
<keyword evidence="2" id="KW-1133">Transmembrane helix</keyword>
<dbReference type="Pfam" id="PF13618">
    <property type="entry name" value="Gluconate_2-dh3"/>
    <property type="match status" value="1"/>
</dbReference>
<keyword evidence="2" id="KW-0812">Transmembrane</keyword>
<dbReference type="InterPro" id="IPR019546">
    <property type="entry name" value="TAT_signal_bac_arc"/>
</dbReference>
<proteinExistence type="predicted"/>
<dbReference type="EMBL" id="CALYLO010000008">
    <property type="protein sequence ID" value="CAH8247998.1"/>
    <property type="molecule type" value="Genomic_DNA"/>
</dbReference>
<dbReference type="PROSITE" id="PS51318">
    <property type="entry name" value="TAT"/>
    <property type="match status" value="1"/>
</dbReference>
<evidence type="ECO:0000313" key="4">
    <source>
        <dbReference type="Proteomes" id="UP001154322"/>
    </source>
</evidence>
<feature type="transmembrane region" description="Helical" evidence="2">
    <location>
        <begin position="26"/>
        <end position="47"/>
    </location>
</feature>
<evidence type="ECO:0000313" key="3">
    <source>
        <dbReference type="EMBL" id="CAH8247998.1"/>
    </source>
</evidence>
<feature type="region of interest" description="Disordered" evidence="1">
    <location>
        <begin position="1"/>
        <end position="23"/>
    </location>
</feature>
<sequence>MNVAEKRSTRNNRPQGQARDQSRRQFLKVSGAALGGAVVGGVVGAVIDRSFRPGAGTQPAPNQPAPQQAPDHNQALMYFNQRQFRLTEAAVERIFPADDIGPGAAELGVAYYIDHQLAGQWGINAREYMQGPFFKGEPTQGGFPSIKHHELFTLGLDALEKYSTKHYGKTFTELEESQQDDVLKAFESGKDALLDNGETTGAFFKMLRALTLEGVYADPLYGGNKNMMGWRMRRYPGNQMSYFNIIDKPDFVEMEPQSLHSHMTQHS</sequence>
<accession>A0ABN8UA18</accession>
<name>A0ABN8UA18_9BACL</name>
<dbReference type="RefSeq" id="WP_249725395.1">
    <property type="nucleotide sequence ID" value="NZ_AP031286.1"/>
</dbReference>
<comment type="caution">
    <text evidence="3">The sequence shown here is derived from an EMBL/GenBank/DDBJ whole genome shotgun (WGS) entry which is preliminary data.</text>
</comment>
<organism evidence="3 4">
    <name type="scientific">Paenibacillus melissococcoides</name>
    <dbReference type="NCBI Taxonomy" id="2912268"/>
    <lineage>
        <taxon>Bacteria</taxon>
        <taxon>Bacillati</taxon>
        <taxon>Bacillota</taxon>
        <taxon>Bacilli</taxon>
        <taxon>Bacillales</taxon>
        <taxon>Paenibacillaceae</taxon>
        <taxon>Paenibacillus</taxon>
    </lineage>
</organism>
<keyword evidence="2" id="KW-0472">Membrane</keyword>
<evidence type="ECO:0000256" key="1">
    <source>
        <dbReference type="SAM" id="MobiDB-lite"/>
    </source>
</evidence>
<gene>
    <name evidence="3" type="ORF">WJ0W_005253</name>
</gene>
<reference evidence="3" key="1">
    <citation type="submission" date="2022-06" db="EMBL/GenBank/DDBJ databases">
        <authorList>
            <person name="Dietemann V."/>
            <person name="Ory F."/>
            <person name="Dainat B."/>
            <person name="Oberhansli S."/>
        </authorList>
    </citation>
    <scope>NUCLEOTIDE SEQUENCE</scope>
    <source>
        <strain evidence="3">Ena-SAMPLE-TAB-26-04-2022-14:26:32:270-5432</strain>
    </source>
</reference>